<keyword evidence="6" id="KW-1185">Reference proteome</keyword>
<dbReference type="InterPro" id="IPR000160">
    <property type="entry name" value="GGDEF_dom"/>
</dbReference>
<feature type="domain" description="CBS" evidence="4">
    <location>
        <begin position="285"/>
        <end position="344"/>
    </location>
</feature>
<dbReference type="CDD" id="cd01948">
    <property type="entry name" value="EAL"/>
    <property type="match status" value="1"/>
</dbReference>
<dbReference type="InterPro" id="IPR050706">
    <property type="entry name" value="Cyclic-di-GMP_PDE-like"/>
</dbReference>
<organism evidence="5 6">
    <name type="scientific">Rhizobium aquaticum</name>
    <dbReference type="NCBI Taxonomy" id="1549636"/>
    <lineage>
        <taxon>Bacteria</taxon>
        <taxon>Pseudomonadati</taxon>
        <taxon>Pseudomonadota</taxon>
        <taxon>Alphaproteobacteria</taxon>
        <taxon>Hyphomicrobiales</taxon>
        <taxon>Rhizobiaceae</taxon>
        <taxon>Rhizobium/Agrobacterium group</taxon>
        <taxon>Rhizobium</taxon>
    </lineage>
</organism>
<dbReference type="SMART" id="SM00052">
    <property type="entry name" value="EAL"/>
    <property type="match status" value="1"/>
</dbReference>
<dbReference type="Proteomes" id="UP001549047">
    <property type="component" value="Unassembled WGS sequence"/>
</dbReference>
<dbReference type="Gene3D" id="3.20.20.450">
    <property type="entry name" value="EAL domain"/>
    <property type="match status" value="1"/>
</dbReference>
<evidence type="ECO:0000256" key="1">
    <source>
        <dbReference type="PROSITE-ProRule" id="PRU00703"/>
    </source>
</evidence>
<dbReference type="SUPFAM" id="SSF141868">
    <property type="entry name" value="EAL domain-like"/>
    <property type="match status" value="1"/>
</dbReference>
<evidence type="ECO:0000259" key="4">
    <source>
        <dbReference type="PROSITE" id="PS51371"/>
    </source>
</evidence>
<name>A0ABV2IXY1_9HYPH</name>
<comment type="caution">
    <text evidence="5">The sequence shown here is derived from an EMBL/GenBank/DDBJ whole genome shotgun (WGS) entry which is preliminary data.</text>
</comment>
<evidence type="ECO:0000259" key="3">
    <source>
        <dbReference type="PROSITE" id="PS50887"/>
    </source>
</evidence>
<dbReference type="SMART" id="SM00267">
    <property type="entry name" value="GGDEF"/>
    <property type="match status" value="1"/>
</dbReference>
<dbReference type="PANTHER" id="PTHR33121:SF76">
    <property type="entry name" value="SIGNALING PROTEIN"/>
    <property type="match status" value="1"/>
</dbReference>
<evidence type="ECO:0000313" key="6">
    <source>
        <dbReference type="Proteomes" id="UP001549047"/>
    </source>
</evidence>
<accession>A0ABV2IXY1</accession>
<dbReference type="PROSITE" id="PS50883">
    <property type="entry name" value="EAL"/>
    <property type="match status" value="1"/>
</dbReference>
<feature type="domain" description="GGDEF" evidence="3">
    <location>
        <begin position="443"/>
        <end position="597"/>
    </location>
</feature>
<dbReference type="InterPro" id="IPR029787">
    <property type="entry name" value="Nucleotide_cyclase"/>
</dbReference>
<dbReference type="RefSeq" id="WP_354555834.1">
    <property type="nucleotide sequence ID" value="NZ_JBEPMB010000001.1"/>
</dbReference>
<reference evidence="5 6" key="1">
    <citation type="submission" date="2024-06" db="EMBL/GenBank/DDBJ databases">
        <title>Genomic Encyclopedia of Type Strains, Phase IV (KMG-IV): sequencing the most valuable type-strain genomes for metagenomic binning, comparative biology and taxonomic classification.</title>
        <authorList>
            <person name="Goeker M."/>
        </authorList>
    </citation>
    <scope>NUCLEOTIDE SEQUENCE [LARGE SCALE GENOMIC DNA]</scope>
    <source>
        <strain evidence="5 6">DSM 29780</strain>
    </source>
</reference>
<sequence>MPAILPLKGHDPAAYSRMALMPLAKAALDTAFQPIVETVSGKIHGYESLMRGHDKLGFDAPPALLDAFAMSGELTELELFTTSRSFAKFTSLVEFEKRTLFLNLDHRMLQAGQRLLPLLLAYLQKNAISPSSVCIELSERSDNSSAPDFPNLIAQMRRMGFKLAIDDFGTGHAEMKLLSDYDLDYLKIDRHLVSRIDALPRKRHLTKTVVDMAHVLGVRVIAEGVETEGEFLVCRDLGIDLVQGWFVAYPSLEPSEFRDGFPHLRDLGQNRRVRRSVDEVLVRQQVEAVPTIREDAAIETLFEIFRQHSDLPFIPVVNAHGEPRGIVQEARLKSYIYQPYGRDLLQNRFYGGTIARFIDPAPVVDIGADSSRLMAVFSGTEDAKCVILTENMRYAGVISAAALVKIINAKLVRQAQDQNPLTGLPGNQAIHSYLEETMADGGTTRHFCYCDFDNFKPFNDHYGFQRGDEAISLFARLMKRYFFSPSIFLGHVGGDDFFAGMTGWSNEELEMIFERLLEDFENDALRLYSAEDRERGHIEGVDRAGIRRAFDFLSCSVAIIEVPAGRVFGDPAVLSAHIAGLKKRVKSNRDGILFETL</sequence>
<dbReference type="EMBL" id="JBEPMB010000001">
    <property type="protein sequence ID" value="MET3613357.1"/>
    <property type="molecule type" value="Genomic_DNA"/>
</dbReference>
<dbReference type="InterPro" id="IPR035919">
    <property type="entry name" value="EAL_sf"/>
</dbReference>
<keyword evidence="1" id="KW-0129">CBS domain</keyword>
<gene>
    <name evidence="5" type="ORF">ABID16_001662</name>
</gene>
<dbReference type="CDD" id="cd01949">
    <property type="entry name" value="GGDEF"/>
    <property type="match status" value="1"/>
</dbReference>
<dbReference type="InterPro" id="IPR043128">
    <property type="entry name" value="Rev_trsase/Diguanyl_cyclase"/>
</dbReference>
<dbReference type="Pfam" id="PF00990">
    <property type="entry name" value="GGDEF"/>
    <property type="match status" value="1"/>
</dbReference>
<dbReference type="SUPFAM" id="SSF55073">
    <property type="entry name" value="Nucleotide cyclase"/>
    <property type="match status" value="1"/>
</dbReference>
<dbReference type="NCBIfam" id="TIGR00254">
    <property type="entry name" value="GGDEF"/>
    <property type="match status" value="1"/>
</dbReference>
<dbReference type="InterPro" id="IPR046342">
    <property type="entry name" value="CBS_dom_sf"/>
</dbReference>
<proteinExistence type="predicted"/>
<dbReference type="InterPro" id="IPR001633">
    <property type="entry name" value="EAL_dom"/>
</dbReference>
<evidence type="ECO:0000259" key="2">
    <source>
        <dbReference type="PROSITE" id="PS50883"/>
    </source>
</evidence>
<dbReference type="PANTHER" id="PTHR33121">
    <property type="entry name" value="CYCLIC DI-GMP PHOSPHODIESTERASE PDEF"/>
    <property type="match status" value="1"/>
</dbReference>
<feature type="domain" description="EAL" evidence="2">
    <location>
        <begin position="12"/>
        <end position="264"/>
    </location>
</feature>
<dbReference type="Gene3D" id="3.30.70.270">
    <property type="match status" value="1"/>
</dbReference>
<dbReference type="PROSITE" id="PS51371">
    <property type="entry name" value="CBS"/>
    <property type="match status" value="1"/>
</dbReference>
<protein>
    <submittedName>
        <fullName evidence="5">Diguanylate cyclase (GGDEF)-like protein</fullName>
    </submittedName>
</protein>
<dbReference type="InterPro" id="IPR000644">
    <property type="entry name" value="CBS_dom"/>
</dbReference>
<evidence type="ECO:0000313" key="5">
    <source>
        <dbReference type="EMBL" id="MET3613357.1"/>
    </source>
</evidence>
<dbReference type="Pfam" id="PF00571">
    <property type="entry name" value="CBS"/>
    <property type="match status" value="1"/>
</dbReference>
<dbReference type="Pfam" id="PF00563">
    <property type="entry name" value="EAL"/>
    <property type="match status" value="1"/>
</dbReference>
<dbReference type="PROSITE" id="PS50887">
    <property type="entry name" value="GGDEF"/>
    <property type="match status" value="1"/>
</dbReference>
<dbReference type="SUPFAM" id="SSF54631">
    <property type="entry name" value="CBS-domain pair"/>
    <property type="match status" value="1"/>
</dbReference>